<organism evidence="2 3">
    <name type="scientific">Stylonychia lemnae</name>
    <name type="common">Ciliate</name>
    <dbReference type="NCBI Taxonomy" id="5949"/>
    <lineage>
        <taxon>Eukaryota</taxon>
        <taxon>Sar</taxon>
        <taxon>Alveolata</taxon>
        <taxon>Ciliophora</taxon>
        <taxon>Intramacronucleata</taxon>
        <taxon>Spirotrichea</taxon>
        <taxon>Stichotrichia</taxon>
        <taxon>Sporadotrichida</taxon>
        <taxon>Oxytrichidae</taxon>
        <taxon>Stylonychinae</taxon>
        <taxon>Stylonychia</taxon>
    </lineage>
</organism>
<name>A0A078B187_STYLE</name>
<dbReference type="InterPro" id="IPR054586">
    <property type="entry name" value="MACPF_1_fungal"/>
</dbReference>
<accession>A0A078B187</accession>
<sequence length="666" mass="74669">MQATDVKVKIVFADSSFVMVKVPYHTTLSDLRKNSNLNPQNELDGLQFSHDGKTAFRISGEGITLEDIGFKQGDSLYMMGDAKPQPSAISSVIIIFEDSTSRKLSDLNPSTTLGDIRTILTTNSKLSLDDKLFSVDNAIKFSRDGEDILLSQTGLTNGGSIYVLGPQSKPSMPLGDVILKDPTLKDPNLRQVDPRLSQSTLDINLRPPPGTSDFTFKRVQVTQDDVIALINGAYYVYGRVVTKDNFKVAQKPLFKTGLAPQINNTQWYDTNQESQIVTEVQHTFTSHRSFMQGVTEAQLSVVIPEIASASSKFKTSSSTSTDTVDETIWATGNYLFPLINVRLNELGRQVSEEFRSFFNNKEINKTSIELFFDTYGHIVPTEMKFGGKLTTYEKQSFSSQVQEEEKSASISVGLLANVKQYMTKIEASLSNASASLATSNQQEQSFSTNLICEGGDIGAIYMPYQWLMSLRQGTTFWQMIAISDFKPIQDFLEPSIKKKIDQYNEKNRNAARIVEQQEQNEIDNWNRSMKANFAKIVKHNLANTARSVICLLTNTTKQEFEYVSIKVLHGVIDRFVSDLGYQFKAPQTLLPGRSYVFEAGSSGFMTGCECEWVYKNKKSGKLLIIYFERSYRGNAYAEFKYGTEKRNLVEDKSSTSTNMSGIHDIK</sequence>
<dbReference type="Pfam" id="PF22693">
    <property type="entry name" value="MACPF_1"/>
    <property type="match status" value="1"/>
</dbReference>
<dbReference type="InParanoid" id="A0A078B187"/>
<dbReference type="EMBL" id="CCKQ01016446">
    <property type="protein sequence ID" value="CDW88319.1"/>
    <property type="molecule type" value="Genomic_DNA"/>
</dbReference>
<dbReference type="AlphaFoldDB" id="A0A078B187"/>
<dbReference type="Gene3D" id="2.60.270.50">
    <property type="match status" value="1"/>
</dbReference>
<keyword evidence="3" id="KW-1185">Reference proteome</keyword>
<gene>
    <name evidence="2" type="primary">Contig13335.g14239</name>
    <name evidence="2" type="ORF">STYLEM_17439</name>
</gene>
<protein>
    <recommendedName>
        <fullName evidence="1">MACPF-like domain-containing protein</fullName>
    </recommendedName>
</protein>
<reference evidence="2 3" key="1">
    <citation type="submission" date="2014-06" db="EMBL/GenBank/DDBJ databases">
        <authorList>
            <person name="Swart Estienne"/>
        </authorList>
    </citation>
    <scope>NUCLEOTIDE SEQUENCE [LARGE SCALE GENOMIC DNA]</scope>
    <source>
        <strain evidence="2 3">130c</strain>
    </source>
</reference>
<evidence type="ECO:0000313" key="2">
    <source>
        <dbReference type="EMBL" id="CDW88319.1"/>
    </source>
</evidence>
<feature type="domain" description="MACPF-like" evidence="1">
    <location>
        <begin position="290"/>
        <end position="500"/>
    </location>
</feature>
<proteinExistence type="predicted"/>
<evidence type="ECO:0000313" key="3">
    <source>
        <dbReference type="Proteomes" id="UP000039865"/>
    </source>
</evidence>
<evidence type="ECO:0000259" key="1">
    <source>
        <dbReference type="Pfam" id="PF22693"/>
    </source>
</evidence>
<dbReference type="Proteomes" id="UP000039865">
    <property type="component" value="Unassembled WGS sequence"/>
</dbReference>